<proteinExistence type="predicted"/>
<feature type="compositionally biased region" description="Basic and acidic residues" evidence="1">
    <location>
        <begin position="191"/>
        <end position="200"/>
    </location>
</feature>
<evidence type="ECO:0000256" key="1">
    <source>
        <dbReference type="SAM" id="MobiDB-lite"/>
    </source>
</evidence>
<sequence length="612" mass="68199">MTAPTLPLTPAEAPQPRPEVRPGSRAARLALPRAVDALKQLAAEHGVCIRPIALRRTDLLTGQTELIDLPCGATLEAKCPPCAKRARHYRQVQIREGWHRTDEPLPPPEPATDDQKALISLRAHFEFYRAQAERNAEWDQVTELDDAIREVEDAIAAEGLRGRIAPPHSNPDDADQDDDADRPRRKRSTKRRQDVPDLPRQKIQPRTVGRTYTGTDGSVHQPSMWLTLTLDTYGPVHSIHQGRPCACRRWHTQDDPQLGTPVDPGTYDYRRAAWDAVHFPRLLDRYMQNLRRAVGWNVQYAGCVEPQRRLAPHAHFAIRGTIPRAMLERVAGATYHQVWWPAADRLRYPLDRPPVWDAEAEAWVDPDTRTPLPTWDEALDAIDADPDSVPAHIVTFGPQVKAKGVEPGARDAEKTIGYITKYVTKAAADCHTISSDPQREHLDRLWHELRITPCSERCANWLLYGVQPKKAHARLRPGNCKGRVHQKTTLGIGGRRVLVSRDWSGKTLADHKADAHAWVKALLGVTDDAATAPAADLSTAAPAPVAWEMARPDDSDLPPLEHRLLRAISQRIQRRAQLRTARQPASGDPPASVSGTGTTPTPKGALPHDQHT</sequence>
<keyword evidence="3" id="KW-1185">Reference proteome</keyword>
<protein>
    <recommendedName>
        <fullName evidence="4">Replication initiator protein</fullName>
    </recommendedName>
</protein>
<feature type="compositionally biased region" description="Low complexity" evidence="1">
    <location>
        <begin position="1"/>
        <end position="14"/>
    </location>
</feature>
<dbReference type="Pfam" id="PF20199">
    <property type="entry name" value="RepSA"/>
    <property type="match status" value="2"/>
</dbReference>
<feature type="region of interest" description="Disordered" evidence="1">
    <location>
        <begin position="159"/>
        <end position="216"/>
    </location>
</feature>
<dbReference type="Proteomes" id="UP000292564">
    <property type="component" value="Unassembled WGS sequence"/>
</dbReference>
<gene>
    <name evidence="2" type="ORF">EV385_2596</name>
</gene>
<organism evidence="2 3">
    <name type="scientific">Krasilnikovia cinnamomea</name>
    <dbReference type="NCBI Taxonomy" id="349313"/>
    <lineage>
        <taxon>Bacteria</taxon>
        <taxon>Bacillati</taxon>
        <taxon>Actinomycetota</taxon>
        <taxon>Actinomycetes</taxon>
        <taxon>Micromonosporales</taxon>
        <taxon>Micromonosporaceae</taxon>
        <taxon>Krasilnikovia</taxon>
    </lineage>
</organism>
<accession>A0A4Q7ZIW8</accession>
<evidence type="ECO:0008006" key="4">
    <source>
        <dbReference type="Google" id="ProtNLM"/>
    </source>
</evidence>
<dbReference type="EMBL" id="SHKY01000001">
    <property type="protein sequence ID" value="RZU50810.1"/>
    <property type="molecule type" value="Genomic_DNA"/>
</dbReference>
<comment type="caution">
    <text evidence="2">The sequence shown here is derived from an EMBL/GenBank/DDBJ whole genome shotgun (WGS) entry which is preliminary data.</text>
</comment>
<dbReference type="RefSeq" id="WP_242624855.1">
    <property type="nucleotide sequence ID" value="NZ_SHKY01000001.1"/>
</dbReference>
<feature type="region of interest" description="Disordered" evidence="1">
    <location>
        <begin position="573"/>
        <end position="612"/>
    </location>
</feature>
<dbReference type="InterPro" id="IPR046828">
    <property type="entry name" value="RepSA"/>
</dbReference>
<dbReference type="AlphaFoldDB" id="A0A4Q7ZIW8"/>
<feature type="region of interest" description="Disordered" evidence="1">
    <location>
        <begin position="1"/>
        <end position="22"/>
    </location>
</feature>
<name>A0A4Q7ZIW8_9ACTN</name>
<evidence type="ECO:0000313" key="3">
    <source>
        <dbReference type="Proteomes" id="UP000292564"/>
    </source>
</evidence>
<reference evidence="2 3" key="1">
    <citation type="submission" date="2019-02" db="EMBL/GenBank/DDBJ databases">
        <title>Sequencing the genomes of 1000 actinobacteria strains.</title>
        <authorList>
            <person name="Klenk H.-P."/>
        </authorList>
    </citation>
    <scope>NUCLEOTIDE SEQUENCE [LARGE SCALE GENOMIC DNA]</scope>
    <source>
        <strain evidence="2 3">DSM 45162</strain>
    </source>
</reference>
<evidence type="ECO:0000313" key="2">
    <source>
        <dbReference type="EMBL" id="RZU50810.1"/>
    </source>
</evidence>